<dbReference type="GO" id="GO:0003700">
    <property type="term" value="F:DNA-binding transcription factor activity"/>
    <property type="evidence" value="ECO:0007669"/>
    <property type="project" value="InterPro"/>
</dbReference>
<feature type="domain" description="HTH araC/xylS-type" evidence="4">
    <location>
        <begin position="190"/>
        <end position="289"/>
    </location>
</feature>
<evidence type="ECO:0000313" key="6">
    <source>
        <dbReference type="Proteomes" id="UP001178662"/>
    </source>
</evidence>
<organism evidence="5 6">
    <name type="scientific">Candidatus Cohnella colombiensis</name>
    <dbReference type="NCBI Taxonomy" id="3121368"/>
    <lineage>
        <taxon>Bacteria</taxon>
        <taxon>Bacillati</taxon>
        <taxon>Bacillota</taxon>
        <taxon>Bacilli</taxon>
        <taxon>Bacillales</taxon>
        <taxon>Paenibacillaceae</taxon>
        <taxon>Cohnella</taxon>
    </lineage>
</organism>
<dbReference type="Pfam" id="PF12833">
    <property type="entry name" value="HTH_18"/>
    <property type="match status" value="1"/>
</dbReference>
<keyword evidence="1" id="KW-0805">Transcription regulation</keyword>
<dbReference type="InterPro" id="IPR009057">
    <property type="entry name" value="Homeodomain-like_sf"/>
</dbReference>
<dbReference type="EMBL" id="CP119317">
    <property type="protein sequence ID" value="WEK54768.1"/>
    <property type="molecule type" value="Genomic_DNA"/>
</dbReference>
<keyword evidence="2" id="KW-0238">DNA-binding</keyword>
<dbReference type="Pfam" id="PF02311">
    <property type="entry name" value="AraC_binding"/>
    <property type="match status" value="1"/>
</dbReference>
<dbReference type="PROSITE" id="PS01124">
    <property type="entry name" value="HTH_ARAC_FAMILY_2"/>
    <property type="match status" value="1"/>
</dbReference>
<sequence length="298" mass="34930">MKYLNSNVTTPLTFISCGQFSTNEPWKHSKRIINSFEIIIGIKEVLYIQQNDTKYEVGPGDVLVLLPDQVHQGYAESHKDISFYWMHFDTPEGYQLLDKPFVMNQLQQLHTQSTNNKDSSSIYIPIYSHPPAIERIYIQFQQILHIAYSNYYTNIGVSFLLTSLLIEMTEQTIQQSLHPGLRMETDKNLAKIMEWVRIHSSSSTLNVSTIAEQFNYNRDYLSRLFKQKTNMNLQSFIHEVKIAKAKDLLSRTSKSTKEIAYSIGINDEKYFMRLFKKYGKITPTEYREAYYRTHMNNL</sequence>
<dbReference type="GO" id="GO:0043565">
    <property type="term" value="F:sequence-specific DNA binding"/>
    <property type="evidence" value="ECO:0007669"/>
    <property type="project" value="InterPro"/>
</dbReference>
<dbReference type="PANTHER" id="PTHR43280">
    <property type="entry name" value="ARAC-FAMILY TRANSCRIPTIONAL REGULATOR"/>
    <property type="match status" value="1"/>
</dbReference>
<accession>A0AA95F0S3</accession>
<gene>
    <name evidence="5" type="ORF">P0Y55_01420</name>
</gene>
<protein>
    <submittedName>
        <fullName evidence="5">AraC family transcriptional regulator</fullName>
    </submittedName>
</protein>
<keyword evidence="3" id="KW-0804">Transcription</keyword>
<dbReference type="SUPFAM" id="SSF51215">
    <property type="entry name" value="Regulatory protein AraC"/>
    <property type="match status" value="1"/>
</dbReference>
<dbReference type="SMART" id="SM00342">
    <property type="entry name" value="HTH_ARAC"/>
    <property type="match status" value="1"/>
</dbReference>
<dbReference type="InterPro" id="IPR037923">
    <property type="entry name" value="HTH-like"/>
</dbReference>
<dbReference type="InterPro" id="IPR018060">
    <property type="entry name" value="HTH_AraC"/>
</dbReference>
<evidence type="ECO:0000256" key="3">
    <source>
        <dbReference type="ARBA" id="ARBA00023163"/>
    </source>
</evidence>
<dbReference type="AlphaFoldDB" id="A0AA95F0S3"/>
<evidence type="ECO:0000256" key="2">
    <source>
        <dbReference type="ARBA" id="ARBA00023125"/>
    </source>
</evidence>
<dbReference type="PROSITE" id="PS51257">
    <property type="entry name" value="PROKAR_LIPOPROTEIN"/>
    <property type="match status" value="1"/>
</dbReference>
<evidence type="ECO:0000259" key="4">
    <source>
        <dbReference type="PROSITE" id="PS01124"/>
    </source>
</evidence>
<name>A0AA95F0S3_9BACL</name>
<dbReference type="PANTHER" id="PTHR43280:SF28">
    <property type="entry name" value="HTH-TYPE TRANSCRIPTIONAL ACTIVATOR RHAS"/>
    <property type="match status" value="1"/>
</dbReference>
<dbReference type="InterPro" id="IPR003313">
    <property type="entry name" value="AraC-bd"/>
</dbReference>
<proteinExistence type="predicted"/>
<dbReference type="Gene3D" id="1.10.10.60">
    <property type="entry name" value="Homeodomain-like"/>
    <property type="match status" value="2"/>
</dbReference>
<evidence type="ECO:0000313" key="5">
    <source>
        <dbReference type="EMBL" id="WEK54768.1"/>
    </source>
</evidence>
<reference evidence="5" key="1">
    <citation type="submission" date="2023-03" db="EMBL/GenBank/DDBJ databases">
        <title>Andean soil-derived lignocellulolytic bacterial consortium as a source of novel taxa and putative plastic-active enzymes.</title>
        <authorList>
            <person name="Diaz-Garcia L."/>
            <person name="Chuvochina M."/>
            <person name="Feuerriegel G."/>
            <person name="Bunk B."/>
            <person name="Sproer C."/>
            <person name="Streit W.R."/>
            <person name="Rodriguez L.M."/>
            <person name="Overmann J."/>
            <person name="Jimenez D.J."/>
        </authorList>
    </citation>
    <scope>NUCLEOTIDE SEQUENCE</scope>
    <source>
        <strain evidence="5">MAG 2441</strain>
    </source>
</reference>
<evidence type="ECO:0000256" key="1">
    <source>
        <dbReference type="ARBA" id="ARBA00023015"/>
    </source>
</evidence>
<keyword evidence="6" id="KW-1185">Reference proteome</keyword>
<dbReference type="SUPFAM" id="SSF46689">
    <property type="entry name" value="Homeodomain-like"/>
    <property type="match status" value="1"/>
</dbReference>
<dbReference type="Proteomes" id="UP001178662">
    <property type="component" value="Chromosome"/>
</dbReference>